<dbReference type="PANTHER" id="PTHR12270:SF25">
    <property type="entry name" value="GLYCOSYLTRANSFERASE-LIKE PROTEIN LARGE"/>
    <property type="match status" value="1"/>
</dbReference>
<dbReference type="EMBL" id="JABAYA010000080">
    <property type="protein sequence ID" value="KAF7726329.1"/>
    <property type="molecule type" value="Genomic_DNA"/>
</dbReference>
<keyword evidence="9" id="KW-1185">Reference proteome</keyword>
<comment type="subcellular location">
    <subcellularLocation>
        <location evidence="1">Membrane</location>
        <topology evidence="1">Single-pass type II membrane protein</topology>
    </subcellularLocation>
</comment>
<accession>A0A8H7EPH8</accession>
<evidence type="ECO:0000256" key="3">
    <source>
        <dbReference type="ARBA" id="ARBA00022968"/>
    </source>
</evidence>
<dbReference type="InterPro" id="IPR051292">
    <property type="entry name" value="Xyl/GlcA_transferase"/>
</dbReference>
<feature type="transmembrane region" description="Helical" evidence="7">
    <location>
        <begin position="12"/>
        <end position="30"/>
    </location>
</feature>
<evidence type="ECO:0000256" key="1">
    <source>
        <dbReference type="ARBA" id="ARBA00004606"/>
    </source>
</evidence>
<sequence>MPSNIRMLLAQKYVKFIAIISISLLLFVWISDLARLQNQHIDTGVWPRSASIIQDISSSTPLRNRFEWTSGDGISHSIPTELAFSKLFSASGSNHVFPYYFKAEKNPIAQDITITTLVTRDRIPNLARLATRYKGPISATVHISDDEQGKETVNLIKQAFARNPEMRQYVDIHLVRNQLGRQLNMWRNVAKLFARSNYVMMLDIDFYPCTDFRHSIMANPTALDLLRSGQSALVIPAFEYSKQDDGLDWRTFPTNKSVLVDLFQAGTIGMFHSFWQPGHGPTDYEKWLSADDLYEVTAYEKSYEPYIIVRKDRSSWCDERFVGYGSNKAACLYELYISGVDYHVLPNDFIIHQTHAYPDRIRDAERKYNRRLYNNFREEVCIRYARQFMVEGAWESPKAQNLKDECSKLPKFRSSLRNLV</sequence>
<dbReference type="AlphaFoldDB" id="A0A8H7EPH8"/>
<dbReference type="PANTHER" id="PTHR12270">
    <property type="entry name" value="GLYCOSYLTRANSFERASE-RELATED"/>
    <property type="match status" value="1"/>
</dbReference>
<dbReference type="Gene3D" id="3.90.550.10">
    <property type="entry name" value="Spore Coat Polysaccharide Biosynthesis Protein SpsA, Chain A"/>
    <property type="match status" value="1"/>
</dbReference>
<evidence type="ECO:0000256" key="5">
    <source>
        <dbReference type="ARBA" id="ARBA00023136"/>
    </source>
</evidence>
<evidence type="ECO:0000256" key="7">
    <source>
        <dbReference type="SAM" id="Phobius"/>
    </source>
</evidence>
<keyword evidence="5 7" id="KW-0472">Membrane</keyword>
<dbReference type="Pfam" id="PF13896">
    <property type="entry name" value="Glyco_transf_49"/>
    <property type="match status" value="1"/>
</dbReference>
<evidence type="ECO:0000313" key="8">
    <source>
        <dbReference type="EMBL" id="KAF7726329.1"/>
    </source>
</evidence>
<evidence type="ECO:0000256" key="2">
    <source>
        <dbReference type="ARBA" id="ARBA00022692"/>
    </source>
</evidence>
<evidence type="ECO:0000256" key="6">
    <source>
        <dbReference type="ARBA" id="ARBA00023180"/>
    </source>
</evidence>
<dbReference type="GO" id="GO:0035269">
    <property type="term" value="P:protein O-linked glycosylation via mannose"/>
    <property type="evidence" value="ECO:0007669"/>
    <property type="project" value="TreeGrafter"/>
</dbReference>
<protein>
    <recommendedName>
        <fullName evidence="10">Glycosyltransferase family 49 protein</fullName>
    </recommendedName>
</protein>
<proteinExistence type="predicted"/>
<dbReference type="GO" id="GO:0016020">
    <property type="term" value="C:membrane"/>
    <property type="evidence" value="ECO:0007669"/>
    <property type="project" value="UniProtKB-SubCell"/>
</dbReference>
<comment type="caution">
    <text evidence="8">The sequence shown here is derived from an EMBL/GenBank/DDBJ whole genome shotgun (WGS) entry which is preliminary data.</text>
</comment>
<keyword evidence="3" id="KW-0735">Signal-anchor</keyword>
<evidence type="ECO:0008006" key="10">
    <source>
        <dbReference type="Google" id="ProtNLM"/>
    </source>
</evidence>
<organism evidence="8 9">
    <name type="scientific">Apophysomyces ossiformis</name>
    <dbReference type="NCBI Taxonomy" id="679940"/>
    <lineage>
        <taxon>Eukaryota</taxon>
        <taxon>Fungi</taxon>
        <taxon>Fungi incertae sedis</taxon>
        <taxon>Mucoromycota</taxon>
        <taxon>Mucoromycotina</taxon>
        <taxon>Mucoromycetes</taxon>
        <taxon>Mucorales</taxon>
        <taxon>Mucorineae</taxon>
        <taxon>Mucoraceae</taxon>
        <taxon>Apophysomyces</taxon>
    </lineage>
</organism>
<gene>
    <name evidence="8" type="ORF">EC973_008909</name>
</gene>
<dbReference type="GO" id="GO:0015020">
    <property type="term" value="F:glucuronosyltransferase activity"/>
    <property type="evidence" value="ECO:0007669"/>
    <property type="project" value="TreeGrafter"/>
</dbReference>
<keyword evidence="4 7" id="KW-1133">Transmembrane helix</keyword>
<evidence type="ECO:0000313" key="9">
    <source>
        <dbReference type="Proteomes" id="UP000605846"/>
    </source>
</evidence>
<dbReference type="OrthoDB" id="411524at2759"/>
<keyword evidence="6" id="KW-0325">Glycoprotein</keyword>
<reference evidence="8" key="1">
    <citation type="submission" date="2020-01" db="EMBL/GenBank/DDBJ databases">
        <title>Genome Sequencing of Three Apophysomyces-Like Fungal Strains Confirms a Novel Fungal Genus in the Mucoromycota with divergent Burkholderia-like Endosymbiotic Bacteria.</title>
        <authorList>
            <person name="Stajich J.E."/>
            <person name="Macias A.M."/>
            <person name="Carter-House D."/>
            <person name="Lovett B."/>
            <person name="Kasson L.R."/>
            <person name="Berry K."/>
            <person name="Grigoriev I."/>
            <person name="Chang Y."/>
            <person name="Spatafora J."/>
            <person name="Kasson M.T."/>
        </authorList>
    </citation>
    <scope>NUCLEOTIDE SEQUENCE</scope>
    <source>
        <strain evidence="8">NRRL A-21654</strain>
    </source>
</reference>
<dbReference type="GO" id="GO:0042285">
    <property type="term" value="F:xylosyltransferase activity"/>
    <property type="evidence" value="ECO:0007669"/>
    <property type="project" value="TreeGrafter"/>
</dbReference>
<keyword evidence="2 7" id="KW-0812">Transmembrane</keyword>
<evidence type="ECO:0000256" key="4">
    <source>
        <dbReference type="ARBA" id="ARBA00022989"/>
    </source>
</evidence>
<dbReference type="Proteomes" id="UP000605846">
    <property type="component" value="Unassembled WGS sequence"/>
</dbReference>
<dbReference type="InterPro" id="IPR029044">
    <property type="entry name" value="Nucleotide-diphossugar_trans"/>
</dbReference>
<name>A0A8H7EPH8_9FUNG</name>